<dbReference type="GO" id="GO:0005737">
    <property type="term" value="C:cytoplasm"/>
    <property type="evidence" value="ECO:0007669"/>
    <property type="project" value="UniProtKB-SubCell"/>
</dbReference>
<name>A0A1V6TV30_9EURO</name>
<dbReference type="EMBL" id="MLQL01000003">
    <property type="protein sequence ID" value="OQE30235.1"/>
    <property type="molecule type" value="Genomic_DNA"/>
</dbReference>
<dbReference type="InterPro" id="IPR051973">
    <property type="entry name" value="tRNA_Anticodon_Mtase-Reg"/>
</dbReference>
<evidence type="ECO:0000313" key="9">
    <source>
        <dbReference type="EMBL" id="OQE30235.1"/>
    </source>
</evidence>
<evidence type="ECO:0000256" key="2">
    <source>
        <dbReference type="ARBA" id="ARBA00022490"/>
    </source>
</evidence>
<dbReference type="OrthoDB" id="5594999at2759"/>
<reference evidence="10" key="1">
    <citation type="journal article" date="2017" name="Nat. Microbiol.">
        <title>Global analysis of biosynthetic gene clusters reveals vast potential of secondary metabolite production in Penicillium species.</title>
        <authorList>
            <person name="Nielsen J.C."/>
            <person name="Grijseels S."/>
            <person name="Prigent S."/>
            <person name="Ji B."/>
            <person name="Dainat J."/>
            <person name="Nielsen K.F."/>
            <person name="Frisvad J.C."/>
            <person name="Workman M."/>
            <person name="Nielsen J."/>
        </authorList>
    </citation>
    <scope>NUCLEOTIDE SEQUENCE [LARGE SCALE GENOMIC DNA]</scope>
    <source>
        <strain evidence="10">IBT 14082</strain>
    </source>
</reference>
<evidence type="ECO:0000256" key="4">
    <source>
        <dbReference type="ARBA" id="ARBA00022694"/>
    </source>
</evidence>
<dbReference type="Gene3D" id="2.130.10.10">
    <property type="entry name" value="YVTN repeat-like/Quinoprotein amine dehydrogenase"/>
    <property type="match status" value="3"/>
</dbReference>
<evidence type="ECO:0000256" key="7">
    <source>
        <dbReference type="PROSITE-ProRule" id="PRU00221"/>
    </source>
</evidence>
<evidence type="ECO:0000256" key="6">
    <source>
        <dbReference type="ARBA" id="ARBA00038255"/>
    </source>
</evidence>
<comment type="caution">
    <text evidence="9">The sequence shown here is derived from an EMBL/GenBank/DDBJ whole genome shotgun (WGS) entry which is preliminary data.</text>
</comment>
<keyword evidence="5" id="KW-0677">Repeat</keyword>
<dbReference type="GO" id="GO:0030488">
    <property type="term" value="P:tRNA methylation"/>
    <property type="evidence" value="ECO:0007669"/>
    <property type="project" value="TreeGrafter"/>
</dbReference>
<evidence type="ECO:0000313" key="10">
    <source>
        <dbReference type="Proteomes" id="UP000191342"/>
    </source>
</evidence>
<sequence length="1180" mass="127776">MSLSLKHIDAFLPIRALKTIVLGARRFIFQSQGTFFRVVDESTGVVSTQIQIFKRNNIHGFITLNQGLQDHDSSHVQIVVWGGRSVRAVDVFVAFDNEVTLSASSAEFTAPDWIMSGCAAAVGGHYGAFFITANNALLSIELIDSDIPGRNTISIYQLATSVKSILYSADVIALSSSHVLIAAGTVFGEIIVWSCFLNKDRSHKANAIGSIHHFFTGHDGSIFDVRISPKIHSLNGGQSGRILASCSDDRTVRIWDISDCEHKTAEDHSAYSTDGFELRSTGFGPVEAGEDSVGSESCVVQAFAHVSRIWGVHFRAIKNNNQTHMGLVSRGEDCTCVLWDLSWQSSSTGTTVYQLRQTSSIQTHIGKHIWSLDLCRIGSKTVVYTGGADGALKSFPIQENDDEQLGNDSAASSQQSPGLQVKVKKKNSTAEGTKAFAFVTQDCLLRTSPQGQIQLGYVNQAEETAITWETLCETPDLSSFAVMAALPRMGLALIGNFRGLIRLYNHATKSVINITDVGNRPLGLFFLQTHPSSKMDALNPSQKITFLVCYPTGEEITLVNVSDWNSDHPTTEITNYNLPSTFVVCSASFILDSKYLIIGGKTGALAIYNTSESEPVLVNRRVHSREFVNHISVVTSVVTNDTTRSDFVLTCGRDGTYCLHELQLSGNGTDAVSIQTVHRTASITGGNIEGAYFDKATGDFMLYGFRSQDFVLRNESKLTDIVSIASGGFRRSWVFIPGDKNNNALFAWKDGYSLMTTHVRAAAGTLLRAGGHGREIKAMDVFNATGGDRPLFATGAEDTTVRLFTPTSSLAASPWGSFECLRVLDTHRSGIQQVTWSKDGRYLFTSAAYEEFFVWGVRTIPIFGVATNLMAASPKDDVNSDLRIPSFDLVEVEEVDGEQGFLLCIALSNSVFKIFHFSPSNGGQFTLLARGKYMTNCLTQAQFLVSSSSVSLITAATDGYFTLWDLTSTLEPFYTITQSTLKANCPFKGSTISPENITCESRYQIHSNSIKGMELVPISDTATVIVAGGDDNSLSVSLLKTHPSDTGSNAQVATVSIPDAHAASVTTVKVLNQQISRDVTSNTESIKFTVASSGNDHRVKIWSIAVDPTQPGTQGIIVGFLLDTYSSVADISSLGIVHGPRYGLPAESQVPGSEINQSRLVVCGEGMEMFAAESGRAPSA</sequence>
<protein>
    <submittedName>
        <fullName evidence="9">Uncharacterized protein</fullName>
    </submittedName>
</protein>
<proteinExistence type="inferred from homology"/>
<keyword evidence="2" id="KW-0963">Cytoplasm</keyword>
<dbReference type="STRING" id="254877.A0A1V6TV30"/>
<dbReference type="PANTHER" id="PTHR14344:SF3">
    <property type="entry name" value="WD REPEAT-CONTAINING PROTEIN 6"/>
    <property type="match status" value="1"/>
</dbReference>
<evidence type="ECO:0000256" key="5">
    <source>
        <dbReference type="ARBA" id="ARBA00022737"/>
    </source>
</evidence>
<dbReference type="AlphaFoldDB" id="A0A1V6TV30"/>
<dbReference type="SMART" id="SM00320">
    <property type="entry name" value="WD40"/>
    <property type="match status" value="10"/>
</dbReference>
<feature type="region of interest" description="Disordered" evidence="8">
    <location>
        <begin position="403"/>
        <end position="426"/>
    </location>
</feature>
<organism evidence="9 10">
    <name type="scientific">Penicillium flavigenum</name>
    <dbReference type="NCBI Taxonomy" id="254877"/>
    <lineage>
        <taxon>Eukaryota</taxon>
        <taxon>Fungi</taxon>
        <taxon>Dikarya</taxon>
        <taxon>Ascomycota</taxon>
        <taxon>Pezizomycotina</taxon>
        <taxon>Eurotiomycetes</taxon>
        <taxon>Eurotiomycetidae</taxon>
        <taxon>Eurotiales</taxon>
        <taxon>Aspergillaceae</taxon>
        <taxon>Penicillium</taxon>
    </lineage>
</organism>
<comment type="subcellular location">
    <subcellularLocation>
        <location evidence="1">Cytoplasm</location>
    </subcellularLocation>
</comment>
<dbReference type="PROSITE" id="PS00678">
    <property type="entry name" value="WD_REPEATS_1"/>
    <property type="match status" value="1"/>
</dbReference>
<comment type="similarity">
    <text evidence="6">Belongs to the WD repeat WDR6 family.</text>
</comment>
<evidence type="ECO:0000256" key="3">
    <source>
        <dbReference type="ARBA" id="ARBA00022574"/>
    </source>
</evidence>
<dbReference type="InterPro" id="IPR001680">
    <property type="entry name" value="WD40_rpt"/>
</dbReference>
<dbReference type="SUPFAM" id="SSF50998">
    <property type="entry name" value="Quinoprotein alcohol dehydrogenase-like"/>
    <property type="match status" value="1"/>
</dbReference>
<evidence type="ECO:0000256" key="1">
    <source>
        <dbReference type="ARBA" id="ARBA00004496"/>
    </source>
</evidence>
<keyword evidence="10" id="KW-1185">Reference proteome</keyword>
<dbReference type="PROSITE" id="PS50294">
    <property type="entry name" value="WD_REPEATS_REGION"/>
    <property type="match status" value="1"/>
</dbReference>
<feature type="compositionally biased region" description="Polar residues" evidence="8">
    <location>
        <begin position="406"/>
        <end position="418"/>
    </location>
</feature>
<dbReference type="Pfam" id="PF00400">
    <property type="entry name" value="WD40"/>
    <property type="match status" value="2"/>
</dbReference>
<dbReference type="Proteomes" id="UP000191342">
    <property type="component" value="Unassembled WGS sequence"/>
</dbReference>
<keyword evidence="4" id="KW-0819">tRNA processing</keyword>
<dbReference type="InterPro" id="IPR015943">
    <property type="entry name" value="WD40/YVTN_repeat-like_dom_sf"/>
</dbReference>
<dbReference type="PANTHER" id="PTHR14344">
    <property type="entry name" value="WD REPEAT PROTEIN"/>
    <property type="match status" value="1"/>
</dbReference>
<dbReference type="InterPro" id="IPR036322">
    <property type="entry name" value="WD40_repeat_dom_sf"/>
</dbReference>
<dbReference type="InterPro" id="IPR019775">
    <property type="entry name" value="WD40_repeat_CS"/>
</dbReference>
<gene>
    <name evidence="9" type="ORF">PENFLA_c003G10713</name>
</gene>
<feature type="repeat" description="WD" evidence="7">
    <location>
        <begin position="215"/>
        <end position="265"/>
    </location>
</feature>
<accession>A0A1V6TV30</accession>
<dbReference type="SUPFAM" id="SSF50978">
    <property type="entry name" value="WD40 repeat-like"/>
    <property type="match status" value="2"/>
</dbReference>
<dbReference type="PROSITE" id="PS50082">
    <property type="entry name" value="WD_REPEATS_2"/>
    <property type="match status" value="2"/>
</dbReference>
<feature type="repeat" description="WD" evidence="7">
    <location>
        <begin position="824"/>
        <end position="859"/>
    </location>
</feature>
<evidence type="ECO:0000256" key="8">
    <source>
        <dbReference type="SAM" id="MobiDB-lite"/>
    </source>
</evidence>
<dbReference type="InterPro" id="IPR011047">
    <property type="entry name" value="Quinoprotein_ADH-like_sf"/>
</dbReference>
<keyword evidence="3 7" id="KW-0853">WD repeat</keyword>